<dbReference type="Proteomes" id="UP000827986">
    <property type="component" value="Unassembled WGS sequence"/>
</dbReference>
<proteinExistence type="predicted"/>
<evidence type="ECO:0000313" key="2">
    <source>
        <dbReference type="Proteomes" id="UP000827986"/>
    </source>
</evidence>
<sequence length="119" mass="13358">MLLRYLGKHVGSQFRMFPRHPRILDGTRRGVLPLQAPVARSDRWVCKSKQCGLCGMMLHLCLPVKSLTLPNGNGSRVAHQNTQLAVANYFPKVSLLMLPEIFFPLNLSEDVRNCSITLA</sequence>
<evidence type="ECO:0000313" key="1">
    <source>
        <dbReference type="EMBL" id="KAH1187886.1"/>
    </source>
</evidence>
<dbReference type="AlphaFoldDB" id="A0A9D3XX40"/>
<organism evidence="1 2">
    <name type="scientific">Mauremys mutica</name>
    <name type="common">yellowpond turtle</name>
    <dbReference type="NCBI Taxonomy" id="74926"/>
    <lineage>
        <taxon>Eukaryota</taxon>
        <taxon>Metazoa</taxon>
        <taxon>Chordata</taxon>
        <taxon>Craniata</taxon>
        <taxon>Vertebrata</taxon>
        <taxon>Euteleostomi</taxon>
        <taxon>Archelosauria</taxon>
        <taxon>Testudinata</taxon>
        <taxon>Testudines</taxon>
        <taxon>Cryptodira</taxon>
        <taxon>Durocryptodira</taxon>
        <taxon>Testudinoidea</taxon>
        <taxon>Geoemydidae</taxon>
        <taxon>Geoemydinae</taxon>
        <taxon>Mauremys</taxon>
    </lineage>
</organism>
<comment type="caution">
    <text evidence="1">The sequence shown here is derived from an EMBL/GenBank/DDBJ whole genome shotgun (WGS) entry which is preliminary data.</text>
</comment>
<name>A0A9D3XX40_9SAUR</name>
<accession>A0A9D3XX40</accession>
<keyword evidence="2" id="KW-1185">Reference proteome</keyword>
<protein>
    <submittedName>
        <fullName evidence="1">Uncharacterized protein</fullName>
    </submittedName>
</protein>
<dbReference type="EMBL" id="JAHDVG010000360">
    <property type="protein sequence ID" value="KAH1187886.1"/>
    <property type="molecule type" value="Genomic_DNA"/>
</dbReference>
<reference evidence="1" key="1">
    <citation type="submission" date="2021-09" db="EMBL/GenBank/DDBJ databases">
        <title>The genome of Mauremys mutica provides insights into the evolution of semi-aquatic lifestyle.</title>
        <authorList>
            <person name="Gong S."/>
            <person name="Gao Y."/>
        </authorList>
    </citation>
    <scope>NUCLEOTIDE SEQUENCE</scope>
    <source>
        <strain evidence="1">MM-2020</strain>
        <tissue evidence="1">Muscle</tissue>
    </source>
</reference>
<gene>
    <name evidence="1" type="ORF">KIL84_004018</name>
</gene>